<reference evidence="1 2" key="1">
    <citation type="submission" date="2018-07" db="EMBL/GenBank/DDBJ databases">
        <title>Leeuwenhoekiella genomics.</title>
        <authorList>
            <person name="Tahon G."/>
            <person name="Willems A."/>
        </authorList>
    </citation>
    <scope>NUCLEOTIDE SEQUENCE [LARGE SCALE GENOMIC DNA]</scope>
    <source>
        <strain evidence="1 2">R-50232</strain>
    </source>
</reference>
<accession>A0A4Q0NSJ7</accession>
<gene>
    <name evidence="1" type="ORF">DSM04_10466</name>
</gene>
<evidence type="ECO:0000313" key="2">
    <source>
        <dbReference type="Proteomes" id="UP000289821"/>
    </source>
</evidence>
<proteinExistence type="predicted"/>
<protein>
    <submittedName>
        <fullName evidence="1">Uncharacterized protein</fullName>
    </submittedName>
</protein>
<dbReference type="EMBL" id="QOVI01000004">
    <property type="protein sequence ID" value="RXG13962.1"/>
    <property type="molecule type" value="Genomic_DNA"/>
</dbReference>
<name>A0A4Q0NSJ7_9FLAO</name>
<organism evidence="1 2">
    <name type="scientific">Leeuwenhoekiella aestuarii</name>
    <dbReference type="NCBI Taxonomy" id="2249426"/>
    <lineage>
        <taxon>Bacteria</taxon>
        <taxon>Pseudomonadati</taxon>
        <taxon>Bacteroidota</taxon>
        <taxon>Flavobacteriia</taxon>
        <taxon>Flavobacteriales</taxon>
        <taxon>Flavobacteriaceae</taxon>
        <taxon>Leeuwenhoekiella</taxon>
    </lineage>
</organism>
<dbReference type="AlphaFoldDB" id="A0A4Q0NSJ7"/>
<dbReference type="Proteomes" id="UP000289821">
    <property type="component" value="Unassembled WGS sequence"/>
</dbReference>
<evidence type="ECO:0000313" key="1">
    <source>
        <dbReference type="EMBL" id="RXG13962.1"/>
    </source>
</evidence>
<sequence>MILSGLTPFFNLKIKPSINSRRGLSSRDKLDSTRNFIVFRCLDYFCCRYQKSKNNTPFSFSPIVFLKILKALVKWVSTSFIETFKCSAISIFVSPTYLLSKKVCLHFGVSFLYRALQVFQVFQTNCWSLALWKLLGYLYESFQNKNQAHFSILLYRTVNCWK</sequence>
<keyword evidence="2" id="KW-1185">Reference proteome</keyword>
<comment type="caution">
    <text evidence="1">The sequence shown here is derived from an EMBL/GenBank/DDBJ whole genome shotgun (WGS) entry which is preliminary data.</text>
</comment>